<comment type="caution">
    <text evidence="2">The sequence shown here is derived from an EMBL/GenBank/DDBJ whole genome shotgun (WGS) entry which is preliminary data.</text>
</comment>
<dbReference type="InterPro" id="IPR011050">
    <property type="entry name" value="Pectin_lyase_fold/virulence"/>
</dbReference>
<protein>
    <submittedName>
        <fullName evidence="2">Right-handed parallel beta-helix repeat-containing protein</fullName>
    </submittedName>
</protein>
<organism evidence="2 3">
    <name type="scientific">Methanobrevibacter millerae</name>
    <dbReference type="NCBI Taxonomy" id="230361"/>
    <lineage>
        <taxon>Archaea</taxon>
        <taxon>Methanobacteriati</taxon>
        <taxon>Methanobacteriota</taxon>
        <taxon>Methanomada group</taxon>
        <taxon>Methanobacteria</taxon>
        <taxon>Methanobacteriales</taxon>
        <taxon>Methanobacteriaceae</taxon>
        <taxon>Methanobrevibacter</taxon>
    </lineage>
</organism>
<accession>A0A8T3VMW6</accession>
<reference evidence="2" key="1">
    <citation type="submission" date="2019-04" db="EMBL/GenBank/DDBJ databases">
        <title>Evolution of Biomass-Degrading Anaerobic Consortia Revealed by Metagenomics.</title>
        <authorList>
            <person name="Peng X."/>
        </authorList>
    </citation>
    <scope>NUCLEOTIDE SEQUENCE</scope>
    <source>
        <strain evidence="2">SIG13</strain>
    </source>
</reference>
<dbReference type="Gene3D" id="2.60.40.10">
    <property type="entry name" value="Immunoglobulins"/>
    <property type="match status" value="1"/>
</dbReference>
<name>A0A8T3VMW6_9EURY</name>
<dbReference type="SUPFAM" id="SSF49464">
    <property type="entry name" value="Carboxypeptidase regulatory domain-like"/>
    <property type="match status" value="1"/>
</dbReference>
<proteinExistence type="predicted"/>
<dbReference type="Pfam" id="PF13229">
    <property type="entry name" value="Beta_helix"/>
    <property type="match status" value="1"/>
</dbReference>
<dbReference type="EMBL" id="SUTF01000001">
    <property type="protein sequence ID" value="MBE6509868.1"/>
    <property type="molecule type" value="Genomic_DNA"/>
</dbReference>
<dbReference type="SUPFAM" id="SSF51126">
    <property type="entry name" value="Pectin lyase-like"/>
    <property type="match status" value="1"/>
</dbReference>
<evidence type="ECO:0000313" key="3">
    <source>
        <dbReference type="Proteomes" id="UP000713479"/>
    </source>
</evidence>
<gene>
    <name evidence="2" type="ORF">E7Z74_01150</name>
</gene>
<dbReference type="Gene3D" id="2.160.20.10">
    <property type="entry name" value="Single-stranded right-handed beta-helix, Pectin lyase-like"/>
    <property type="match status" value="1"/>
</dbReference>
<dbReference type="InterPro" id="IPR012334">
    <property type="entry name" value="Pectin_lyas_fold"/>
</dbReference>
<dbReference type="InterPro" id="IPR006626">
    <property type="entry name" value="PbH1"/>
</dbReference>
<dbReference type="Proteomes" id="UP000713479">
    <property type="component" value="Unassembled WGS sequence"/>
</dbReference>
<sequence>MKINKKILALLIIFIAIVSVSAVSAEDVATDDIVASNNDAVVIEASNADEVLAASHDVPADATVSDIEAIIANTTAGDTLNFAEGATYDFGNLSTGVKIEHTLILQGNGATVKGYQGFSFEADEESVAGSQVYNLNFIMTNPILWNGRGLEIFGGSDYIIEGCTFNNGNSGIYIRRPTGNVTIQNNVFFADDGATDASTIAGDYGKQETGSKAINLMGGSGITIINNTFQGDFLDAVSIASGAANVEMYDNIMSDVWYGVFYGGGITNITMKGNLFQNSKAFAVGIIKAAGDSDITDNIFVTEAGKISSSNRDKAAIYVEEGNTAHGAPSNIETIIITENKFLGEDSIAVAGSSKGGMITPKGEFTVINNAYDDGVTVFSFTDNNTYTFKTNNLVVEENNVTIEGNVPIKLSNVIFLNDETDFEFGEVYDIMLIGEDNVALANQEVTITISSGDVEIGTFNSTTNDQGIINLPLLYDIGEYNITVSYDGDEFIGDAYYRQITNSTTFNIKGLPVIIVGSDITIPTKAKQRFEITLKDESNRLLTNKTVEFTVNGVSYNRTTDENGIAGLNINLNMGDYNMTVKYADNDGTVYTETYVLTAIQSNTTIKSTPVTFQGKGNQFVAQLVDQLGQPIADAAVAFHINGVKYYRSTDANGEFRLNINLEPGIYNMYMSFDGTFQYAPSNGGSQVTVV</sequence>
<dbReference type="AlphaFoldDB" id="A0A8T3VMW6"/>
<dbReference type="InterPro" id="IPR039448">
    <property type="entry name" value="Beta_helix"/>
</dbReference>
<dbReference type="SMART" id="SM00710">
    <property type="entry name" value="PbH1"/>
    <property type="match status" value="7"/>
</dbReference>
<feature type="domain" description="Right handed beta helix" evidence="1">
    <location>
        <begin position="141"/>
        <end position="300"/>
    </location>
</feature>
<dbReference type="InterPro" id="IPR013783">
    <property type="entry name" value="Ig-like_fold"/>
</dbReference>
<evidence type="ECO:0000259" key="1">
    <source>
        <dbReference type="Pfam" id="PF13229"/>
    </source>
</evidence>
<evidence type="ECO:0000313" key="2">
    <source>
        <dbReference type="EMBL" id="MBE6509868.1"/>
    </source>
</evidence>
<dbReference type="InterPro" id="IPR008969">
    <property type="entry name" value="CarboxyPept-like_regulatory"/>
</dbReference>